<dbReference type="AlphaFoldDB" id="A0A1G9UKX3"/>
<dbReference type="EMBL" id="FNGS01000007">
    <property type="protein sequence ID" value="SDM60590.1"/>
    <property type="molecule type" value="Genomic_DNA"/>
</dbReference>
<dbReference type="Proteomes" id="UP000198901">
    <property type="component" value="Unassembled WGS sequence"/>
</dbReference>
<evidence type="ECO:0000313" key="1">
    <source>
        <dbReference type="EMBL" id="SDM60590.1"/>
    </source>
</evidence>
<proteinExistence type="predicted"/>
<organism evidence="1 2">
    <name type="scientific">Siphonobacter aquaeclarae</name>
    <dbReference type="NCBI Taxonomy" id="563176"/>
    <lineage>
        <taxon>Bacteria</taxon>
        <taxon>Pseudomonadati</taxon>
        <taxon>Bacteroidota</taxon>
        <taxon>Cytophagia</taxon>
        <taxon>Cytophagales</taxon>
        <taxon>Cytophagaceae</taxon>
        <taxon>Siphonobacter</taxon>
    </lineage>
</organism>
<dbReference type="InterPro" id="IPR010869">
    <property type="entry name" value="DUF1501"/>
</dbReference>
<dbReference type="PANTHER" id="PTHR43737:SF1">
    <property type="entry name" value="DUF1501 DOMAIN-CONTAINING PROTEIN"/>
    <property type="match status" value="1"/>
</dbReference>
<dbReference type="Pfam" id="PF07394">
    <property type="entry name" value="DUF1501"/>
    <property type="match status" value="1"/>
</dbReference>
<sequence>MNRKEFLRQSAIAAIGTWLVPDFVKAYEHRSPLRQNDKILVVLQFSGGNDGLNTIIPYRNDIYYRERPRLAIQATESLPFTDEMAFHPALSKLRKWYDDGYFTVLSEVGYPNPDRSHFRSMDIWQTASDSADYLRTGWIGRYLDAQCNGACQAYHAVEIDDQLSLSMKGTAVKGLAVSDPQRLHNQTQNKFYQELAKVNHEEYHNVDYLYKTLAETISSSDYLYAKTKVTEPPAVYPAHDLGRKMRTVSGFIRSGVEASVFYVSHGSFDTHVNQKPQQDRLLGQYAEALDAFLADMKKLGRLDDVIVMTFSEFGRRVRQNASNGTDHGTANCLFWAGGTLKPVPALSAAPDLSRLDEGDLRYRTDFRDVYATLLDKWLQVDSTAILGRKFPGLPLA</sequence>
<dbReference type="OrthoDB" id="9779968at2"/>
<dbReference type="STRING" id="563176.SAMN04488090_3861"/>
<dbReference type="RefSeq" id="WP_093205991.1">
    <property type="nucleotide sequence ID" value="NZ_FNGS01000007.1"/>
</dbReference>
<protein>
    <submittedName>
        <fullName evidence="1">Uncharacterized conserved protein, DUF1501 family</fullName>
    </submittedName>
</protein>
<accession>A0A1G9UKX3</accession>
<keyword evidence="2" id="KW-1185">Reference proteome</keyword>
<evidence type="ECO:0000313" key="2">
    <source>
        <dbReference type="Proteomes" id="UP000198901"/>
    </source>
</evidence>
<gene>
    <name evidence="1" type="ORF">SAMN04488090_3861</name>
</gene>
<name>A0A1G9UKX3_9BACT</name>
<reference evidence="1 2" key="1">
    <citation type="submission" date="2016-10" db="EMBL/GenBank/DDBJ databases">
        <authorList>
            <person name="de Groot N.N."/>
        </authorList>
    </citation>
    <scope>NUCLEOTIDE SEQUENCE [LARGE SCALE GENOMIC DNA]</scope>
    <source>
        <strain evidence="1 2">DSM 21668</strain>
    </source>
</reference>
<dbReference type="PANTHER" id="PTHR43737">
    <property type="entry name" value="BLL7424 PROTEIN"/>
    <property type="match status" value="1"/>
</dbReference>